<dbReference type="Proteomes" id="UP000310822">
    <property type="component" value="Unassembled WGS sequence"/>
</dbReference>
<evidence type="ECO:0000313" key="15">
    <source>
        <dbReference type="Proteomes" id="UP000312530"/>
    </source>
</evidence>
<dbReference type="Pfam" id="PF17802">
    <property type="entry name" value="SpaA"/>
    <property type="match status" value="2"/>
</dbReference>
<dbReference type="PANTHER" id="PTHR36108">
    <property type="entry name" value="COLOSSIN-B-RELATED"/>
    <property type="match status" value="1"/>
</dbReference>
<feature type="chain" id="PRO_5042802322" evidence="5">
    <location>
        <begin position="33"/>
        <end position="404"/>
    </location>
</feature>
<evidence type="ECO:0000313" key="11">
    <source>
        <dbReference type="EMBL" id="VTE41660.1"/>
    </source>
</evidence>
<protein>
    <submittedName>
        <fullName evidence="7">Ancillary pilus subunit</fullName>
    </submittedName>
    <submittedName>
        <fullName evidence="8">Cell wall surface anchor family protein</fullName>
    </submittedName>
</protein>
<organism evidence="7">
    <name type="scientific">Streptococcus pneumoniae</name>
    <dbReference type="NCBI Taxonomy" id="1313"/>
    <lineage>
        <taxon>Bacteria</taxon>
        <taxon>Bacillati</taxon>
        <taxon>Bacillota</taxon>
        <taxon>Bacilli</taxon>
        <taxon>Lactobacillales</taxon>
        <taxon>Streptococcaceae</taxon>
        <taxon>Streptococcus</taxon>
    </lineage>
</organism>
<dbReference type="Proteomes" id="UP000310997">
    <property type="component" value="Unassembled WGS sequence"/>
</dbReference>
<dbReference type="Gene3D" id="2.60.40.4180">
    <property type="match status" value="1"/>
</dbReference>
<evidence type="ECO:0000256" key="5">
    <source>
        <dbReference type="SAM" id="SignalP"/>
    </source>
</evidence>
<evidence type="ECO:0000256" key="3">
    <source>
        <dbReference type="ARBA" id="ARBA00022729"/>
    </source>
</evidence>
<keyword evidence="2" id="KW-0964">Secreted</keyword>
<dbReference type="EMBL" id="CAASIK010000027">
    <property type="protein sequence ID" value="VNB71875.1"/>
    <property type="molecule type" value="Genomic_DNA"/>
</dbReference>
<evidence type="ECO:0000313" key="10">
    <source>
        <dbReference type="EMBL" id="VOG76691.1"/>
    </source>
</evidence>
<dbReference type="EMBL" id="UHFW01000006">
    <property type="protein sequence ID" value="SUN84635.1"/>
    <property type="molecule type" value="Genomic_DNA"/>
</dbReference>
<feature type="domain" description="SpaA-like prealbumin fold" evidence="6">
    <location>
        <begin position="161"/>
        <end position="265"/>
    </location>
</feature>
<reference evidence="7" key="1">
    <citation type="submission" date="2007-04" db="EMBL/GenBank/DDBJ databases">
        <title>Pneumococcal rlrA pilus operon.</title>
        <authorList>
            <person name="Rogolino B."/>
            <person name="Guidotti S."/>
            <person name="Moschioni M."/>
            <person name="Muzzi A."/>
            <person name="Censini S."/>
            <person name="Masignani V."/>
            <person name="Barocchi M.A."/>
        </authorList>
    </citation>
    <scope>NUCLEOTIDE SEQUENCE</scope>
    <source>
        <strain evidence="7">6B_Poland_20</strain>
    </source>
</reference>
<dbReference type="SUPFAM" id="SSF49478">
    <property type="entry name" value="Cna protein B-type domain"/>
    <property type="match status" value="2"/>
</dbReference>
<keyword evidence="4" id="KW-1133">Transmembrane helix</keyword>
<dbReference type="NCBIfam" id="TIGR01167">
    <property type="entry name" value="LPXTG_anchor"/>
    <property type="match status" value="1"/>
</dbReference>
<dbReference type="InterPro" id="IPR013783">
    <property type="entry name" value="Ig-like_fold"/>
</dbReference>
<evidence type="ECO:0000256" key="2">
    <source>
        <dbReference type="ARBA" id="ARBA00022525"/>
    </source>
</evidence>
<evidence type="ECO:0000256" key="4">
    <source>
        <dbReference type="SAM" id="Phobius"/>
    </source>
</evidence>
<dbReference type="Proteomes" id="UP000254854">
    <property type="component" value="Unassembled WGS sequence"/>
</dbReference>
<evidence type="ECO:0000313" key="13">
    <source>
        <dbReference type="Proteomes" id="UP000310822"/>
    </source>
</evidence>
<feature type="domain" description="SpaA-like prealbumin fold" evidence="6">
    <location>
        <begin position="269"/>
        <end position="362"/>
    </location>
</feature>
<keyword evidence="3 5" id="KW-0732">Signal</keyword>
<name>A7KT96_STREE</name>
<dbReference type="Proteomes" id="UP000312530">
    <property type="component" value="Unassembled WGS sequence"/>
</dbReference>
<reference evidence="8 12" key="3">
    <citation type="submission" date="2018-06" db="EMBL/GenBank/DDBJ databases">
        <authorList>
            <consortium name="Pathogen Informatics"/>
            <person name="Doyle S."/>
        </authorList>
    </citation>
    <scope>NUCLEOTIDE SEQUENCE [LARGE SCALE GENOMIC DNA]</scope>
    <source>
        <strain evidence="8 12">NCTC13734</strain>
    </source>
</reference>
<dbReference type="EMBL" id="EF560635">
    <property type="protein sequence ID" value="ABS82143.1"/>
    <property type="molecule type" value="Genomic_DNA"/>
</dbReference>
<evidence type="ECO:0000256" key="1">
    <source>
        <dbReference type="ARBA" id="ARBA00007257"/>
    </source>
</evidence>
<proteinExistence type="inferred from homology"/>
<reference evidence="7" key="2">
    <citation type="journal article" date="2008" name="J. Infect. Dis.">
        <title>Streptococcus pneumoniae contains 3 rlrA pilus variants that are clonally related.</title>
        <authorList>
            <person name="Moschioni M."/>
            <person name="Donati C."/>
            <person name="Muzzi A."/>
            <person name="Masignani V."/>
            <person name="Censini S."/>
            <person name="Hanage W.P."/>
            <person name="Bishop C.J."/>
            <person name="Reis J.N."/>
            <person name="Normark S."/>
            <person name="Henriques-Normark B."/>
            <person name="Covacci A."/>
            <person name="Rappuoli R."/>
            <person name="Barocchi M.A."/>
        </authorList>
    </citation>
    <scope>NUCLEOTIDE SEQUENCE</scope>
    <source>
        <strain evidence="7">6B_Poland_20</strain>
    </source>
</reference>
<keyword evidence="4" id="KW-0812">Transmembrane</keyword>
<dbReference type="EMBL" id="CAAULE010000003">
    <property type="protein sequence ID" value="VOG76691.1"/>
    <property type="molecule type" value="Genomic_DNA"/>
</dbReference>
<keyword evidence="4" id="KW-0472">Membrane</keyword>
<evidence type="ECO:0000313" key="14">
    <source>
        <dbReference type="Proteomes" id="UP000310997"/>
    </source>
</evidence>
<dbReference type="Gene3D" id="2.60.40.10">
    <property type="entry name" value="Immunoglobulins"/>
    <property type="match status" value="2"/>
</dbReference>
<feature type="signal peptide" evidence="5">
    <location>
        <begin position="1"/>
        <end position="32"/>
    </location>
</feature>
<evidence type="ECO:0000313" key="9">
    <source>
        <dbReference type="EMBL" id="VNB71875.1"/>
    </source>
</evidence>
<dbReference type="PANTHER" id="PTHR36108:SF13">
    <property type="entry name" value="COLOSSIN-B-RELATED"/>
    <property type="match status" value="1"/>
</dbReference>
<dbReference type="EMBL" id="CABDLL010000016">
    <property type="protein sequence ID" value="VTE41660.1"/>
    <property type="molecule type" value="Genomic_DNA"/>
</dbReference>
<feature type="transmembrane region" description="Helical" evidence="4">
    <location>
        <begin position="380"/>
        <end position="399"/>
    </location>
</feature>
<gene>
    <name evidence="7" type="primary">rrgC</name>
    <name evidence="8" type="ORF">NCTC13734_00601</name>
    <name evidence="10" type="ORF">SAMEA2696453_00428</name>
    <name evidence="9" type="ORF">SAMEA2783718_02319</name>
    <name evidence="11" type="ORF">SAMEA4038883_01948</name>
</gene>
<evidence type="ECO:0000313" key="12">
    <source>
        <dbReference type="Proteomes" id="UP000254854"/>
    </source>
</evidence>
<dbReference type="AlphaFoldDB" id="A7KT96"/>
<comment type="similarity">
    <text evidence="1">Belongs to the serine-aspartate repeat-containing protein (SDr) family.</text>
</comment>
<reference evidence="13 14" key="4">
    <citation type="submission" date="2019-04" db="EMBL/GenBank/DDBJ databases">
        <authorList>
            <consortium name="Pathogen Informatics"/>
        </authorList>
    </citation>
    <scope>NUCLEOTIDE SEQUENCE [LARGE SCALE GENOMIC DNA]</scope>
    <source>
        <strain evidence="10 15">GPSC47</strain>
        <strain evidence="9 13">GPSC54</strain>
        <strain evidence="11 14">GPSC559</strain>
    </source>
</reference>
<dbReference type="InterPro" id="IPR041033">
    <property type="entry name" value="SpaA_PFL_dom_1"/>
</dbReference>
<evidence type="ECO:0000259" key="6">
    <source>
        <dbReference type="Pfam" id="PF17802"/>
    </source>
</evidence>
<sequence length="404" mass="45990">MTMQKMQKMQKMISRIFFVMALCFSLVWGAHAVQAQEDHTLVLQLENYQEVVSQLPSRDGHRLQVWKLDDSYSYDNRVQIVRDLHSWDENKLSSFKKTSFEMTFLENQIEVSHIPNGLYYVRSIIQTDAVSYPAEFLFEMTDQTVEPLVIVAKKADTVTTKVKLIKVDQDHNRLEGVGFKLVSVARDGSEKEVPLIGEYRYSSSGQVGRTLYTDKNGEIVVTNLPLGTYRFKEVEPLAGYTVTTMDTDVQLVDHQLVTITVVNQKLPRGNVDFMKVDGRTNTSLQGAMFKVMKEENGHYTPVLQNGKEVVVASGKDGRFRVEGLEYGTYYLWELQAPTGYVQLTSPVSFTIGKDTRKELVTVVKNNKRPRIDVPDTGEETLYILMLVAILLFGSGYYLTKKTNN</sequence>
<accession>A7KT96</accession>
<evidence type="ECO:0000313" key="7">
    <source>
        <dbReference type="EMBL" id="ABS82143.1"/>
    </source>
</evidence>
<evidence type="ECO:0000313" key="8">
    <source>
        <dbReference type="EMBL" id="SUN84635.1"/>
    </source>
</evidence>